<accession>A0A3M7HHI5</accession>
<dbReference type="InterPro" id="IPR013087">
    <property type="entry name" value="Znf_C2H2_type"/>
</dbReference>
<evidence type="ECO:0000259" key="18">
    <source>
        <dbReference type="PROSITE" id="PS50157"/>
    </source>
</evidence>
<evidence type="ECO:0000256" key="1">
    <source>
        <dbReference type="ARBA" id="ARBA00004141"/>
    </source>
</evidence>
<feature type="domain" description="C2H2-type" evidence="18">
    <location>
        <begin position="982"/>
        <end position="1009"/>
    </location>
</feature>
<protein>
    <recommendedName>
        <fullName evidence="6">Ceramide glucosyltransferase</fullName>
        <ecNumber evidence="5">2.4.1.80</ecNumber>
    </recommendedName>
    <alternativeName>
        <fullName evidence="13">Glucosylceramide synthase</fullName>
    </alternativeName>
    <alternativeName>
        <fullName evidence="14">UDP-glucose ceramide glucosyltransferase</fullName>
    </alternativeName>
    <alternativeName>
        <fullName evidence="12">UDP-glucose:N-acylsphingosine D-glucosyltransferase</fullName>
    </alternativeName>
</protein>
<dbReference type="GO" id="GO:0008120">
    <property type="term" value="F:ceramide glucosyltransferase activity"/>
    <property type="evidence" value="ECO:0007669"/>
    <property type="project" value="UniProtKB-EC"/>
</dbReference>
<evidence type="ECO:0000256" key="9">
    <source>
        <dbReference type="ARBA" id="ARBA00022692"/>
    </source>
</evidence>
<dbReference type="SMART" id="SM00355">
    <property type="entry name" value="ZnF_C2H2"/>
    <property type="match status" value="3"/>
</dbReference>
<evidence type="ECO:0000256" key="17">
    <source>
        <dbReference type="SAM" id="Phobius"/>
    </source>
</evidence>
<dbReference type="InterPro" id="IPR029044">
    <property type="entry name" value="Nucleotide-diphossugar_trans"/>
</dbReference>
<feature type="transmembrane region" description="Helical" evidence="17">
    <location>
        <begin position="383"/>
        <end position="408"/>
    </location>
</feature>
<keyword evidence="10 17" id="KW-1133">Transmembrane helix</keyword>
<dbReference type="SUPFAM" id="SSF57667">
    <property type="entry name" value="beta-beta-alpha zinc fingers"/>
    <property type="match status" value="1"/>
</dbReference>
<dbReference type="PROSITE" id="PS50157">
    <property type="entry name" value="ZINC_FINGER_C2H2_2"/>
    <property type="match status" value="1"/>
</dbReference>
<dbReference type="InterPro" id="IPR025993">
    <property type="entry name" value="Ceramide_glucosylTrfase"/>
</dbReference>
<keyword evidence="15" id="KW-0863">Zinc-finger</keyword>
<dbReference type="PANTHER" id="PTHR12726">
    <property type="entry name" value="CERAMIDE GLUCOSYLTRANSFERASE"/>
    <property type="match status" value="1"/>
</dbReference>
<dbReference type="PROSITE" id="PS00028">
    <property type="entry name" value="ZINC_FINGER_C2H2_1"/>
    <property type="match status" value="2"/>
</dbReference>
<feature type="compositionally biased region" description="Polar residues" evidence="16">
    <location>
        <begin position="228"/>
        <end position="252"/>
    </location>
</feature>
<evidence type="ECO:0000256" key="4">
    <source>
        <dbReference type="ARBA" id="ARBA00006739"/>
    </source>
</evidence>
<name>A0A3M7HHI5_HORWE</name>
<dbReference type="InterPro" id="IPR036236">
    <property type="entry name" value="Znf_C2H2_sf"/>
</dbReference>
<dbReference type="PANTHER" id="PTHR12726:SF0">
    <property type="entry name" value="CERAMIDE GLUCOSYLTRANSFERASE"/>
    <property type="match status" value="1"/>
</dbReference>
<keyword evidence="15" id="KW-0862">Zinc</keyword>
<dbReference type="GO" id="GO:0008270">
    <property type="term" value="F:zinc ion binding"/>
    <property type="evidence" value="ECO:0007669"/>
    <property type="project" value="UniProtKB-KW"/>
</dbReference>
<dbReference type="GO" id="GO:0006679">
    <property type="term" value="P:glucosylceramide biosynthetic process"/>
    <property type="evidence" value="ECO:0007669"/>
    <property type="project" value="TreeGrafter"/>
</dbReference>
<keyword evidence="7" id="KW-0328">Glycosyltransferase</keyword>
<evidence type="ECO:0000256" key="15">
    <source>
        <dbReference type="PROSITE-ProRule" id="PRU00042"/>
    </source>
</evidence>
<evidence type="ECO:0000256" key="6">
    <source>
        <dbReference type="ARBA" id="ARBA00019988"/>
    </source>
</evidence>
<feature type="transmembrane region" description="Helical" evidence="17">
    <location>
        <begin position="476"/>
        <end position="496"/>
    </location>
</feature>
<evidence type="ECO:0000256" key="5">
    <source>
        <dbReference type="ARBA" id="ARBA00012699"/>
    </source>
</evidence>
<sequence>MQAESAVRGTVASQTPHDDHPVVWAAATAALIWYIAVVLVGGIGYTQLRRHYSRPRPPANVNPATAPHVTIIRPIKGLEPSLYACLASTFLQQYPKDRLHVRFCISSRDHEPSLPVLHRLLADYPNFDAQILVEDEDAELQRNGTNLGPNPKVRNMSRAYREAVGDLIWIVDCNVWVGKGAVGRMVGLLEGTNDESGRRNKFVHQLPLVVDTEGSTLADETQGLLANGQPTNTSRAGTGHIRTTSTGGSDQTTALPAVERNWATVGGGRLEEAFMSSSHAKFYTAINTVLIAPCIVGKSTMFRKPHFDHLTRGQGIDYFSKNICEDHLIGDLLWKGRVPEEEQGERLGKHALCFGDLAVQPMANMSVSEYWERRVRWLRVRKFTVTLATLVEPGTESFLCSIYGAFAITCLPLLRESLGLRGSLSEAVVFWFLSVVFWCAVDWSLYLHLHAFKSTQIDEDTPAFARPQRRRAFGEWLMAWLGRETLAFPIWFWAFWGGTRVEWRGRKFWVGMDMKLHFFWGFQISCKAPTQDLHFDNFYFLTGLSFRGQDALVLRSQARFGLFKRKRQTFNMDHKECFCGAAFLTLNLLYQHSIEKGHRFMCSCTRKFKTEQNVKDHQRDSGLGHPYPSIIEHPALTGYEKAKSVQDEQHPECDAAKQHPCYLCNKMNNHQKQMGHCYCREHAQKFPSTDEFRAHKRAATHVKDFICTICNNREFSTQQGLDDHLRDFVHTVRSSQADDATSQAARLRIEQRNRFCLDCEKQFPSLKAFHQHKASSKHNPLSELTCPLSTKCKGVFTTPSALIKHWESGGCKSGMNRLKLNAIAHQHDTGNHITYSANKAKTVSQADSIVTLVDSVVKLSMRSIPGAGIGYDNATPSEDIEVVSQASDSTLVGGNGVPVYTPSATTSSSSSDGSWKFIPTPSASLASGSSDTGGVILTPPSSAADGISEWSLINAGLTTPPTTSAKSSSEETVTEDHSDGGFSCPTCNKKFPTQRQLRDHLDSPVHAAKIFHCPTDMGGQPHAGGEKTFNVMSGMVQHVEARACAGGMETLKRIVRIVEEKVKQATGMELRLLKGWSA</sequence>
<dbReference type="Proteomes" id="UP000280598">
    <property type="component" value="Unassembled WGS sequence"/>
</dbReference>
<evidence type="ECO:0000256" key="8">
    <source>
        <dbReference type="ARBA" id="ARBA00022679"/>
    </source>
</evidence>
<feature type="transmembrane region" description="Helical" evidence="17">
    <location>
        <begin position="22"/>
        <end position="46"/>
    </location>
</feature>
<dbReference type="Pfam" id="PF12874">
    <property type="entry name" value="zf-met"/>
    <property type="match status" value="1"/>
</dbReference>
<dbReference type="Gene3D" id="3.30.160.60">
    <property type="entry name" value="Classic Zinc Finger"/>
    <property type="match status" value="1"/>
</dbReference>
<keyword evidence="11 17" id="KW-0472">Membrane</keyword>
<gene>
    <name evidence="19" type="ORF">D0860_02961</name>
</gene>
<feature type="transmembrane region" description="Helical" evidence="17">
    <location>
        <begin position="428"/>
        <end position="447"/>
    </location>
</feature>
<evidence type="ECO:0000313" key="20">
    <source>
        <dbReference type="Proteomes" id="UP000280598"/>
    </source>
</evidence>
<evidence type="ECO:0000256" key="7">
    <source>
        <dbReference type="ARBA" id="ARBA00022676"/>
    </source>
</evidence>
<evidence type="ECO:0000256" key="12">
    <source>
        <dbReference type="ARBA" id="ARBA00031017"/>
    </source>
</evidence>
<keyword evidence="15" id="KW-0479">Metal-binding</keyword>
<dbReference type="VEuPathDB" id="FungiDB:BTJ68_03155"/>
<evidence type="ECO:0000256" key="11">
    <source>
        <dbReference type="ARBA" id="ARBA00023136"/>
    </source>
</evidence>
<dbReference type="EMBL" id="QWIS01000043">
    <property type="protein sequence ID" value="RMZ12485.1"/>
    <property type="molecule type" value="Genomic_DNA"/>
</dbReference>
<feature type="region of interest" description="Disordered" evidence="16">
    <location>
        <begin position="958"/>
        <end position="980"/>
    </location>
</feature>
<evidence type="ECO:0000256" key="10">
    <source>
        <dbReference type="ARBA" id="ARBA00022989"/>
    </source>
</evidence>
<dbReference type="Pfam" id="PF13506">
    <property type="entry name" value="Glyco_transf_21"/>
    <property type="match status" value="1"/>
</dbReference>
<evidence type="ECO:0000256" key="13">
    <source>
        <dbReference type="ARBA" id="ARBA00031543"/>
    </source>
</evidence>
<evidence type="ECO:0000256" key="14">
    <source>
        <dbReference type="ARBA" id="ARBA00032575"/>
    </source>
</evidence>
<reference evidence="19 20" key="1">
    <citation type="journal article" date="2018" name="BMC Genomics">
        <title>Genomic evidence for intraspecific hybridization in a clonal and extremely halotolerant yeast.</title>
        <authorList>
            <person name="Gostincar C."/>
            <person name="Stajich J.E."/>
            <person name="Zupancic J."/>
            <person name="Zalar P."/>
            <person name="Gunde-Cimerman N."/>
        </authorList>
    </citation>
    <scope>NUCLEOTIDE SEQUENCE [LARGE SCALE GENOMIC DNA]</scope>
    <source>
        <strain evidence="19 20">EXF-562</strain>
    </source>
</reference>
<organism evidence="19 20">
    <name type="scientific">Hortaea werneckii</name>
    <name type="common">Black yeast</name>
    <name type="synonym">Cladosporium werneckii</name>
    <dbReference type="NCBI Taxonomy" id="91943"/>
    <lineage>
        <taxon>Eukaryota</taxon>
        <taxon>Fungi</taxon>
        <taxon>Dikarya</taxon>
        <taxon>Ascomycota</taxon>
        <taxon>Pezizomycotina</taxon>
        <taxon>Dothideomycetes</taxon>
        <taxon>Dothideomycetidae</taxon>
        <taxon>Mycosphaerellales</taxon>
        <taxon>Teratosphaeriaceae</taxon>
        <taxon>Hortaea</taxon>
    </lineage>
</organism>
<evidence type="ECO:0000256" key="16">
    <source>
        <dbReference type="SAM" id="MobiDB-lite"/>
    </source>
</evidence>
<keyword evidence="9 17" id="KW-0812">Transmembrane</keyword>
<evidence type="ECO:0000256" key="2">
    <source>
        <dbReference type="ARBA" id="ARBA00004760"/>
    </source>
</evidence>
<comment type="similarity">
    <text evidence="4">Belongs to the glycosyltransferase 2 family.</text>
</comment>
<dbReference type="SUPFAM" id="SSF53448">
    <property type="entry name" value="Nucleotide-diphospho-sugar transferases"/>
    <property type="match status" value="1"/>
</dbReference>
<comment type="pathway">
    <text evidence="3">Sphingolipid metabolism.</text>
</comment>
<dbReference type="AlphaFoldDB" id="A0A3M7HHI5"/>
<feature type="region of interest" description="Disordered" evidence="16">
    <location>
        <begin position="225"/>
        <end position="252"/>
    </location>
</feature>
<dbReference type="GO" id="GO:0016020">
    <property type="term" value="C:membrane"/>
    <property type="evidence" value="ECO:0007669"/>
    <property type="project" value="UniProtKB-SubCell"/>
</dbReference>
<dbReference type="EC" id="2.4.1.80" evidence="5"/>
<comment type="pathway">
    <text evidence="2">Lipid metabolism; sphingolipid metabolism.</text>
</comment>
<evidence type="ECO:0000313" key="19">
    <source>
        <dbReference type="EMBL" id="RMZ12485.1"/>
    </source>
</evidence>
<comment type="subcellular location">
    <subcellularLocation>
        <location evidence="1">Membrane</location>
        <topology evidence="1">Multi-pass membrane protein</topology>
    </subcellularLocation>
</comment>
<feature type="compositionally biased region" description="Low complexity" evidence="16">
    <location>
        <begin position="958"/>
        <end position="971"/>
    </location>
</feature>
<comment type="caution">
    <text evidence="19">The sequence shown here is derived from an EMBL/GenBank/DDBJ whole genome shotgun (WGS) entry which is preliminary data.</text>
</comment>
<dbReference type="UniPathway" id="UPA00222"/>
<evidence type="ECO:0000256" key="3">
    <source>
        <dbReference type="ARBA" id="ARBA00004991"/>
    </source>
</evidence>
<proteinExistence type="inferred from homology"/>
<keyword evidence="8" id="KW-0808">Transferase</keyword>